<evidence type="ECO:0000259" key="5">
    <source>
        <dbReference type="Pfam" id="PF00881"/>
    </source>
</evidence>
<comment type="caution">
    <text evidence="6">The sequence shown here is derived from an EMBL/GenBank/DDBJ whole genome shotgun (WGS) entry which is preliminary data.</text>
</comment>
<comment type="similarity">
    <text evidence="1">Belongs to the flavin oxidoreductase frp family.</text>
</comment>
<evidence type="ECO:0000256" key="3">
    <source>
        <dbReference type="ARBA" id="ARBA00022643"/>
    </source>
</evidence>
<sequence length="174" mass="20286">MVFVVDLYRNTKIKEEIESKKIEKVTMDKFYQAFTDGVIMATNFSNLLEAEGYGTVFLGSILNNSQKIIELLNLPKFTFPIVAIGYGYSDGSETKKKPKMDKDLRVFTDSYKILPSYLEAFKEYDEIFYKYYEENNRDYLETFTNKAAKSIDMGLIERDEMLKVIRSQGFDLKV</sequence>
<keyword evidence="7" id="KW-1185">Reference proteome</keyword>
<evidence type="ECO:0000256" key="4">
    <source>
        <dbReference type="ARBA" id="ARBA00023002"/>
    </source>
</evidence>
<dbReference type="InterPro" id="IPR029479">
    <property type="entry name" value="Nitroreductase"/>
</dbReference>
<accession>A0AAW9MZT5</accession>
<dbReference type="Gene3D" id="3.40.109.10">
    <property type="entry name" value="NADH Oxidase"/>
    <property type="match status" value="1"/>
</dbReference>
<evidence type="ECO:0000256" key="2">
    <source>
        <dbReference type="ARBA" id="ARBA00022630"/>
    </source>
</evidence>
<gene>
    <name evidence="6" type="ORF">VLK81_09025</name>
</gene>
<organism evidence="6 7">
    <name type="scientific">Citroniella saccharovorans</name>
    <dbReference type="NCBI Taxonomy" id="2053367"/>
    <lineage>
        <taxon>Bacteria</taxon>
        <taxon>Bacillati</taxon>
        <taxon>Bacillota</taxon>
        <taxon>Tissierellia</taxon>
        <taxon>Tissierellales</taxon>
        <taxon>Peptoniphilaceae</taxon>
        <taxon>Citroniella</taxon>
    </lineage>
</organism>
<dbReference type="EMBL" id="JAYKOT010000003">
    <property type="protein sequence ID" value="MEB3430125.1"/>
    <property type="molecule type" value="Genomic_DNA"/>
</dbReference>
<evidence type="ECO:0000313" key="6">
    <source>
        <dbReference type="EMBL" id="MEB3430125.1"/>
    </source>
</evidence>
<keyword evidence="3" id="KW-0288">FMN</keyword>
<proteinExistence type="inferred from homology"/>
<dbReference type="PANTHER" id="PTHR43425">
    <property type="entry name" value="OXYGEN-INSENSITIVE NADPH NITROREDUCTASE"/>
    <property type="match status" value="1"/>
</dbReference>
<dbReference type="SUPFAM" id="SSF55469">
    <property type="entry name" value="FMN-dependent nitroreductase-like"/>
    <property type="match status" value="1"/>
</dbReference>
<dbReference type="GO" id="GO:0016491">
    <property type="term" value="F:oxidoreductase activity"/>
    <property type="evidence" value="ECO:0007669"/>
    <property type="project" value="UniProtKB-KW"/>
</dbReference>
<dbReference type="InterPro" id="IPR016446">
    <property type="entry name" value="Flavin_OxRdtase_Frp"/>
</dbReference>
<dbReference type="InterPro" id="IPR000415">
    <property type="entry name" value="Nitroreductase-like"/>
</dbReference>
<dbReference type="PANTHER" id="PTHR43425:SF2">
    <property type="entry name" value="OXYGEN-INSENSITIVE NADPH NITROREDUCTASE"/>
    <property type="match status" value="1"/>
</dbReference>
<name>A0AAW9MZT5_9FIRM</name>
<evidence type="ECO:0000313" key="7">
    <source>
        <dbReference type="Proteomes" id="UP001357733"/>
    </source>
</evidence>
<keyword evidence="4" id="KW-0560">Oxidoreductase</keyword>
<dbReference type="Pfam" id="PF00881">
    <property type="entry name" value="Nitroreductase"/>
    <property type="match status" value="1"/>
</dbReference>
<feature type="domain" description="Nitroreductase" evidence="5">
    <location>
        <begin position="33"/>
        <end position="88"/>
    </location>
</feature>
<evidence type="ECO:0000256" key="1">
    <source>
        <dbReference type="ARBA" id="ARBA00008366"/>
    </source>
</evidence>
<reference evidence="6 7" key="1">
    <citation type="submission" date="2024-01" db="EMBL/GenBank/DDBJ databases">
        <title>Complete genome sequence of Citroniella saccharovorans strain M6.X9, isolated from human fecal sample.</title>
        <authorList>
            <person name="Cheng G."/>
            <person name="Westerholm M."/>
            <person name="Schnurer A."/>
        </authorList>
    </citation>
    <scope>NUCLEOTIDE SEQUENCE [LARGE SCALE GENOMIC DNA]</scope>
    <source>
        <strain evidence="6 7">DSM 29873</strain>
    </source>
</reference>
<keyword evidence="2" id="KW-0285">Flavoprotein</keyword>
<dbReference type="AlphaFoldDB" id="A0AAW9MZT5"/>
<protein>
    <submittedName>
        <fullName evidence="6">Nitroreductase family protein</fullName>
    </submittedName>
</protein>
<dbReference type="Proteomes" id="UP001357733">
    <property type="component" value="Unassembled WGS sequence"/>
</dbReference>